<evidence type="ECO:0000313" key="1">
    <source>
        <dbReference type="EMBL" id="MQL55688.1"/>
    </source>
</evidence>
<reference evidence="1 4" key="1">
    <citation type="submission" date="2019-10" db="EMBL/GenBank/DDBJ databases">
        <title>Comparative genomics of sulfur disproportionating microorganisms.</title>
        <authorList>
            <person name="Ward L.M."/>
            <person name="Bertran E."/>
            <person name="Johnston D."/>
        </authorList>
    </citation>
    <scope>NUCLEOTIDE SEQUENCE [LARGE SCALE GENOMIC DNA]</scope>
    <source>
        <strain evidence="1 4">DSM 3772</strain>
    </source>
</reference>
<dbReference type="Proteomes" id="UP000474054">
    <property type="component" value="Unassembled WGS sequence"/>
</dbReference>
<protein>
    <submittedName>
        <fullName evidence="2">Uncharacterized protein</fullName>
    </submittedName>
</protein>
<dbReference type="AlphaFoldDB" id="A0A650CVL4"/>
<evidence type="ECO:0000313" key="4">
    <source>
        <dbReference type="Proteomes" id="UP000474054"/>
    </source>
</evidence>
<dbReference type="GeneID" id="42779429"/>
<dbReference type="EMBL" id="WHYS01000002">
    <property type="protein sequence ID" value="MQL55688.1"/>
    <property type="molecule type" value="Genomic_DNA"/>
</dbReference>
<name>A0A650CVL4_ACIAM</name>
<dbReference type="KEGG" id="aamb:D1866_06785"/>
<evidence type="ECO:0000313" key="3">
    <source>
        <dbReference type="Proteomes" id="UP000426328"/>
    </source>
</evidence>
<organism evidence="2 3">
    <name type="scientific">Acidianus ambivalens</name>
    <name type="common">Desulfurolobus ambivalens</name>
    <dbReference type="NCBI Taxonomy" id="2283"/>
    <lineage>
        <taxon>Archaea</taxon>
        <taxon>Thermoproteota</taxon>
        <taxon>Thermoprotei</taxon>
        <taxon>Sulfolobales</taxon>
        <taxon>Sulfolobaceae</taxon>
        <taxon>Acidianus</taxon>
    </lineage>
</organism>
<dbReference type="Proteomes" id="UP000426328">
    <property type="component" value="Chromosome"/>
</dbReference>
<reference evidence="2 3" key="2">
    <citation type="submission" date="2019-10" db="EMBL/GenBank/DDBJ databases">
        <title>Genome Sequences from Six Type Strain Members of the Archaeal Family Sulfolobaceae: Acidianus ambivalens, Acidianus infernus, Metallosphaera prunae, Stygiolobus azoricus, Sulfolobus metallicus, and Sulfurisphaera ohwakuensis.</title>
        <authorList>
            <person name="Counts J.A."/>
            <person name="Kelly R.M."/>
        </authorList>
    </citation>
    <scope>NUCLEOTIDE SEQUENCE [LARGE SCALE GENOMIC DNA]</scope>
    <source>
        <strain evidence="2 3">LEI 10</strain>
    </source>
</reference>
<sequence>MSILEVYSLQNKPIISCSLIDDNGNEKEILIISLEDNGIHVYKNIEEKDNHYILPPIPQIDLLIKEVIDEVAEELNVKSIVFKFGNNEEDEEQTDKLILSEEWYNAEKLALAASKHTALLSDIDSKIIIGIVKFSSFLYAATILRKEDTFPLMQVVLKTDSEIPLLKIYNEMGQLVEERREKIDNFENYVRSLINSDEVAIVYKESLEEIPSPIEVTTNKGDKLYVGVIFKYFIGFLPSSTIKDREISIHNRKKLAKMLRALLYLDKMSKNSGTEIIIGRKGVPLTKLKEQINLIKNRVENILHKLYNLNEINYYGINESVIDELIKYDEELSDGDLSLGIRVLPVAFIVTASNKQEFDNQMNRILNGPTSDGYDILDEYVRRNVSSYFIGYLMSLEEALIIYGDIINEMNNNG</sequence>
<gene>
    <name evidence="2" type="ORF">D1866_06785</name>
    <name evidence="1" type="ORF">GFB69_08035</name>
</gene>
<keyword evidence="3" id="KW-1185">Reference proteome</keyword>
<accession>A0A650CVL4</accession>
<dbReference type="EMBL" id="CP045482">
    <property type="protein sequence ID" value="QGR21735.1"/>
    <property type="molecule type" value="Genomic_DNA"/>
</dbReference>
<evidence type="ECO:0000313" key="2">
    <source>
        <dbReference type="EMBL" id="QGR21735.1"/>
    </source>
</evidence>
<proteinExistence type="predicted"/>
<dbReference type="RefSeq" id="WP_152941738.1">
    <property type="nucleotide sequence ID" value="NZ_CP045482.1"/>
</dbReference>